<comment type="cofactor">
    <cofactor evidence="13">
        <name>[2Fe-2S] cluster</name>
        <dbReference type="ChEBI" id="CHEBI:190135"/>
    </cofactor>
    <text evidence="13">Binds 1 [2Fe-2S] cluster per subunit.</text>
</comment>
<protein>
    <recommendedName>
        <fullName evidence="11">Dihydroorotate dehydrogenase B (NAD(+)), electron transfer subunit</fullName>
    </recommendedName>
    <alternativeName>
        <fullName evidence="11">Dihydroorotate oxidase B, electron transfer subunit</fullName>
    </alternativeName>
</protein>
<dbReference type="Pfam" id="PF10418">
    <property type="entry name" value="DHODB_Fe-S_bind"/>
    <property type="match status" value="1"/>
</dbReference>
<keyword evidence="7 11" id="KW-0665">Pyrimidine biosynthesis</keyword>
<keyword evidence="16" id="KW-1185">Reference proteome</keyword>
<organism evidence="15 16">
    <name type="scientific">Mobilitalea sibirica</name>
    <dbReference type="NCBI Taxonomy" id="1462919"/>
    <lineage>
        <taxon>Bacteria</taxon>
        <taxon>Bacillati</taxon>
        <taxon>Bacillota</taxon>
        <taxon>Clostridia</taxon>
        <taxon>Lachnospirales</taxon>
        <taxon>Lachnospiraceae</taxon>
        <taxon>Mobilitalea</taxon>
    </lineage>
</organism>
<keyword evidence="4 11" id="KW-0001">2Fe-2S</keyword>
<dbReference type="Gene3D" id="3.40.50.80">
    <property type="entry name" value="Nucleotide-binding domain of ferredoxin-NADP reductase (FNR) module"/>
    <property type="match status" value="1"/>
</dbReference>
<feature type="binding site" evidence="11 13">
    <location>
        <position position="243"/>
    </location>
    <ligand>
        <name>[2Fe-2S] cluster</name>
        <dbReference type="ChEBI" id="CHEBI:190135"/>
    </ligand>
</feature>
<comment type="subunit">
    <text evidence="11">Heterotetramer of 2 PyrK and 2 PyrD type B subunits.</text>
</comment>
<dbReference type="NCBIfam" id="NF000798">
    <property type="entry name" value="PRK00054.1-3"/>
    <property type="match status" value="1"/>
</dbReference>
<dbReference type="Gene3D" id="2.10.240.10">
    <property type="entry name" value="Dihydroorotate dehydrogenase, electron transfer subunit"/>
    <property type="match status" value="1"/>
</dbReference>
<keyword evidence="8 11" id="KW-0249">Electron transport</keyword>
<dbReference type="UniPathway" id="UPA00070">
    <property type="reaction ID" value="UER00945"/>
</dbReference>
<evidence type="ECO:0000256" key="12">
    <source>
        <dbReference type="PIRSR" id="PIRSR006816-1"/>
    </source>
</evidence>
<dbReference type="PROSITE" id="PS51384">
    <property type="entry name" value="FAD_FR"/>
    <property type="match status" value="1"/>
</dbReference>
<evidence type="ECO:0000256" key="3">
    <source>
        <dbReference type="ARBA" id="ARBA00022630"/>
    </source>
</evidence>
<evidence type="ECO:0000256" key="7">
    <source>
        <dbReference type="ARBA" id="ARBA00022975"/>
    </source>
</evidence>
<accession>A0A8J7H1B6</accession>
<dbReference type="RefSeq" id="WP_197660387.1">
    <property type="nucleotide sequence ID" value="NZ_JAEAGR010000003.1"/>
</dbReference>
<evidence type="ECO:0000256" key="11">
    <source>
        <dbReference type="HAMAP-Rule" id="MF_01211"/>
    </source>
</evidence>
<dbReference type="GO" id="GO:0044205">
    <property type="term" value="P:'de novo' UMP biosynthetic process"/>
    <property type="evidence" value="ECO:0007669"/>
    <property type="project" value="UniProtKB-UniRule"/>
</dbReference>
<evidence type="ECO:0000313" key="15">
    <source>
        <dbReference type="EMBL" id="MBH1940169.1"/>
    </source>
</evidence>
<feature type="binding site" evidence="11 12">
    <location>
        <begin position="78"/>
        <end position="79"/>
    </location>
    <ligand>
        <name>FAD</name>
        <dbReference type="ChEBI" id="CHEBI:57692"/>
    </ligand>
</feature>
<dbReference type="GO" id="GO:0051537">
    <property type="term" value="F:2 iron, 2 sulfur cluster binding"/>
    <property type="evidence" value="ECO:0007669"/>
    <property type="project" value="UniProtKB-KW"/>
</dbReference>
<comment type="pathway">
    <text evidence="11">Pyrimidine metabolism; UMP biosynthesis via de novo pathway; orotate from (S)-dihydroorotate (NAD(+) route): step 1/1.</text>
</comment>
<feature type="binding site" evidence="11 12">
    <location>
        <begin position="71"/>
        <end position="73"/>
    </location>
    <ligand>
        <name>FAD</name>
        <dbReference type="ChEBI" id="CHEBI:57692"/>
    </ligand>
</feature>
<comment type="function">
    <text evidence="11">Responsible for channeling the electrons from the oxidation of dihydroorotate from the FMN redox center in the PyrD type B subunit to the ultimate electron acceptor NAD(+).</text>
</comment>
<dbReference type="InterPro" id="IPR039261">
    <property type="entry name" value="FNR_nucleotide-bd"/>
</dbReference>
<dbReference type="InterPro" id="IPR017927">
    <property type="entry name" value="FAD-bd_FR_type"/>
</dbReference>
<dbReference type="PANTHER" id="PTHR43513">
    <property type="entry name" value="DIHYDROOROTATE DEHYDROGENASE B (NAD(+)), ELECTRON TRANSFER SUBUNIT"/>
    <property type="match status" value="1"/>
</dbReference>
<dbReference type="EMBL" id="JAEAGR010000003">
    <property type="protein sequence ID" value="MBH1940169.1"/>
    <property type="molecule type" value="Genomic_DNA"/>
</dbReference>
<feature type="binding site" evidence="11 13">
    <location>
        <position position="216"/>
    </location>
    <ligand>
        <name>[2Fe-2S] cluster</name>
        <dbReference type="ChEBI" id="CHEBI:190135"/>
    </ligand>
</feature>
<dbReference type="AlphaFoldDB" id="A0A8J7H1B6"/>
<evidence type="ECO:0000256" key="10">
    <source>
        <dbReference type="ARBA" id="ARBA00023014"/>
    </source>
</evidence>
<keyword evidence="2 11" id="KW-0813">Transport</keyword>
<comment type="caution">
    <text evidence="15">The sequence shown here is derived from an EMBL/GenBank/DDBJ whole genome shotgun (WGS) entry which is preliminary data.</text>
</comment>
<dbReference type="PIRSF" id="PIRSF006816">
    <property type="entry name" value="Cyc3_hyd_g"/>
    <property type="match status" value="1"/>
</dbReference>
<dbReference type="InterPro" id="IPR023455">
    <property type="entry name" value="Dihydroorotate_DHASE_ETsu"/>
</dbReference>
<dbReference type="GO" id="GO:0046872">
    <property type="term" value="F:metal ion binding"/>
    <property type="evidence" value="ECO:0007669"/>
    <property type="project" value="UniProtKB-KW"/>
</dbReference>
<dbReference type="GO" id="GO:0050660">
    <property type="term" value="F:flavin adenine dinucleotide binding"/>
    <property type="evidence" value="ECO:0007669"/>
    <property type="project" value="InterPro"/>
</dbReference>
<dbReference type="SUPFAM" id="SSF63380">
    <property type="entry name" value="Riboflavin synthase domain-like"/>
    <property type="match status" value="1"/>
</dbReference>
<dbReference type="PANTHER" id="PTHR43513:SF3">
    <property type="entry name" value="DIHYDROOROTATE DEHYDROGENASE B (NAD(+)), ELECTRON TRANSFER SUBUNIT-RELATED"/>
    <property type="match status" value="1"/>
</dbReference>
<feature type="binding site" evidence="11 13">
    <location>
        <position position="221"/>
    </location>
    <ligand>
        <name>[2Fe-2S] cluster</name>
        <dbReference type="ChEBI" id="CHEBI:190135"/>
    </ligand>
</feature>
<name>A0A8J7H1B6_9FIRM</name>
<dbReference type="HAMAP" id="MF_01211">
    <property type="entry name" value="DHODB_Fe_S_bind"/>
    <property type="match status" value="1"/>
</dbReference>
<evidence type="ECO:0000256" key="8">
    <source>
        <dbReference type="ARBA" id="ARBA00022982"/>
    </source>
</evidence>
<evidence type="ECO:0000256" key="4">
    <source>
        <dbReference type="ARBA" id="ARBA00022714"/>
    </source>
</evidence>
<evidence type="ECO:0000256" key="9">
    <source>
        <dbReference type="ARBA" id="ARBA00023004"/>
    </source>
</evidence>
<sequence length="256" mass="27873">MASADKKRVLITENTEIAQGVFSMWIDAGNMAQSAKPGQFVSLFCNDKSYLLPRPISICEVDRDNLRLRLVYRVVGNGTKEFSKLIKNNTVEVMGPLGNGFTLEEGKKAILIGGGIGIPPMLELSKQLNCEKHIVLGYRDITFLNKEFETYGKVYVATEDGSVGTKGNVLNAILANSLTADIIYACGPTPMLSGIKEFALKNGVKAQLSLEERMACGIGACLGCVCKTKETDHHSNVNNKRICKDGPVFYASEVEL</sequence>
<comment type="similarity">
    <text evidence="1 11">Belongs to the PyrK family.</text>
</comment>
<keyword evidence="9 11" id="KW-0408">Iron</keyword>
<dbReference type="SUPFAM" id="SSF52343">
    <property type="entry name" value="Ferredoxin reductase-like, C-terminal NADP-linked domain"/>
    <property type="match status" value="1"/>
</dbReference>
<dbReference type="InterPro" id="IPR019480">
    <property type="entry name" value="Dihydroorotate_DH_Fe-S-bd"/>
</dbReference>
<keyword evidence="6 11" id="KW-0274">FAD</keyword>
<comment type="cofactor">
    <cofactor evidence="11 12">
        <name>FAD</name>
        <dbReference type="ChEBI" id="CHEBI:57692"/>
    </cofactor>
    <text evidence="11 12">Binds 1 FAD per subunit.</text>
</comment>
<keyword evidence="10 11" id="KW-0411">Iron-sulfur</keyword>
<keyword evidence="3 11" id="KW-0285">Flavoprotein</keyword>
<evidence type="ECO:0000259" key="14">
    <source>
        <dbReference type="PROSITE" id="PS51384"/>
    </source>
</evidence>
<evidence type="ECO:0000256" key="6">
    <source>
        <dbReference type="ARBA" id="ARBA00022827"/>
    </source>
</evidence>
<gene>
    <name evidence="11" type="primary">pyrK</name>
    <name evidence="15" type="ORF">I5677_04575</name>
</gene>
<dbReference type="CDD" id="cd06218">
    <property type="entry name" value="DHOD_e_trans"/>
    <property type="match status" value="1"/>
</dbReference>
<proteinExistence type="inferred from homology"/>
<evidence type="ECO:0000256" key="2">
    <source>
        <dbReference type="ARBA" id="ARBA00022448"/>
    </source>
</evidence>
<dbReference type="InterPro" id="IPR050353">
    <property type="entry name" value="PyrK_electron_transfer"/>
</dbReference>
<evidence type="ECO:0000256" key="1">
    <source>
        <dbReference type="ARBA" id="ARBA00006422"/>
    </source>
</evidence>
<dbReference type="PRINTS" id="PR00409">
    <property type="entry name" value="PHDIOXRDTASE"/>
</dbReference>
<dbReference type="InterPro" id="IPR012165">
    <property type="entry name" value="Cyt_c3_hydrogenase_gsu"/>
</dbReference>
<evidence type="ECO:0000313" key="16">
    <source>
        <dbReference type="Proteomes" id="UP000623269"/>
    </source>
</evidence>
<evidence type="ECO:0000256" key="5">
    <source>
        <dbReference type="ARBA" id="ARBA00022723"/>
    </source>
</evidence>
<dbReference type="InterPro" id="IPR017938">
    <property type="entry name" value="Riboflavin_synthase-like_b-brl"/>
</dbReference>
<comment type="cofactor">
    <cofactor evidence="11">
        <name>[2Fe-2S] cluster</name>
        <dbReference type="ChEBI" id="CHEBI:190135"/>
    </cofactor>
    <text evidence="11">Binds 1 [2Fe-2S] cluster per subunit.</text>
</comment>
<dbReference type="GO" id="GO:0016491">
    <property type="term" value="F:oxidoreductase activity"/>
    <property type="evidence" value="ECO:0007669"/>
    <property type="project" value="InterPro"/>
</dbReference>
<dbReference type="GO" id="GO:0009055">
    <property type="term" value="F:electron transfer activity"/>
    <property type="evidence" value="ECO:0007669"/>
    <property type="project" value="UniProtKB-UniRule"/>
</dbReference>
<evidence type="ECO:0000256" key="13">
    <source>
        <dbReference type="PIRSR" id="PIRSR006816-2"/>
    </source>
</evidence>
<dbReference type="Proteomes" id="UP000623269">
    <property type="component" value="Unassembled WGS sequence"/>
</dbReference>
<feature type="binding site" evidence="11 13">
    <location>
        <position position="224"/>
    </location>
    <ligand>
        <name>[2Fe-2S] cluster</name>
        <dbReference type="ChEBI" id="CHEBI:190135"/>
    </ligand>
</feature>
<feature type="domain" description="FAD-binding FR-type" evidence="14">
    <location>
        <begin position="4"/>
        <end position="103"/>
    </location>
</feature>
<feature type="binding site" evidence="11 12">
    <location>
        <begin position="54"/>
        <end position="57"/>
    </location>
    <ligand>
        <name>FAD</name>
        <dbReference type="ChEBI" id="CHEBI:57692"/>
    </ligand>
</feature>
<dbReference type="Gene3D" id="2.40.30.10">
    <property type="entry name" value="Translation factors"/>
    <property type="match status" value="1"/>
</dbReference>
<reference evidence="15" key="1">
    <citation type="submission" date="2020-12" db="EMBL/GenBank/DDBJ databases">
        <title>M. sibirica DSM 26468T genome.</title>
        <authorList>
            <person name="Thieme N."/>
            <person name="Rettenmaier R."/>
            <person name="Zverlov V."/>
            <person name="Liebl W."/>
        </authorList>
    </citation>
    <scope>NUCLEOTIDE SEQUENCE</scope>
    <source>
        <strain evidence="15">DSM 26468</strain>
    </source>
</reference>
<dbReference type="InterPro" id="IPR037117">
    <property type="entry name" value="Dihydroorotate_DH_ele_sf"/>
</dbReference>
<keyword evidence="5 11" id="KW-0479">Metal-binding</keyword>